<organism evidence="9 10">
    <name type="scientific">Rhodoferax potami</name>
    <dbReference type="NCBI Taxonomy" id="3068338"/>
    <lineage>
        <taxon>Bacteria</taxon>
        <taxon>Pseudomonadati</taxon>
        <taxon>Pseudomonadota</taxon>
        <taxon>Betaproteobacteria</taxon>
        <taxon>Burkholderiales</taxon>
        <taxon>Comamonadaceae</taxon>
        <taxon>Rhodoferax</taxon>
    </lineage>
</organism>
<reference evidence="9 10" key="1">
    <citation type="submission" date="2023-08" db="EMBL/GenBank/DDBJ databases">
        <title>Rhodoferax potami sp. nov. and Rhodoferax mekongensis sp. nov., isolated from the Mekong River in Thailand.</title>
        <authorList>
            <person name="Kitikhun S."/>
            <person name="Charoenyingcharoen P."/>
            <person name="Siriarchawattana P."/>
            <person name="Likhitrattanapisal S."/>
            <person name="Nilsakha T."/>
            <person name="Chanpet A."/>
            <person name="Rattanawaree P."/>
            <person name="Ingsriswang S."/>
        </authorList>
    </citation>
    <scope>NUCLEOTIDE SEQUENCE [LARGE SCALE GENOMIC DNA]</scope>
    <source>
        <strain evidence="9 10">TBRC 17660</strain>
    </source>
</reference>
<dbReference type="InterPro" id="IPR031303">
    <property type="entry name" value="C5_meth_CS"/>
</dbReference>
<dbReference type="CDD" id="cd00315">
    <property type="entry name" value="Cyt_C5_DNA_methylase"/>
    <property type="match status" value="1"/>
</dbReference>
<dbReference type="Pfam" id="PF00145">
    <property type="entry name" value="DNA_methylase"/>
    <property type="match status" value="1"/>
</dbReference>
<dbReference type="NCBIfam" id="TIGR00675">
    <property type="entry name" value="dcm"/>
    <property type="match status" value="1"/>
</dbReference>
<keyword evidence="3 6" id="KW-0949">S-adenosyl-L-methionine</keyword>
<comment type="similarity">
    <text evidence="6 7">Belongs to the class I-like SAM-binding methyltransferase superfamily. C5-methyltransferase family.</text>
</comment>
<dbReference type="PRINTS" id="PR00105">
    <property type="entry name" value="C5METTRFRASE"/>
</dbReference>
<name>A0ABU3KL68_9BURK</name>
<protein>
    <recommendedName>
        <fullName evidence="8">Cytosine-specific methyltransferase</fullName>
        <ecNumber evidence="8">2.1.1.37</ecNumber>
    </recommendedName>
</protein>
<dbReference type="InterPro" id="IPR050390">
    <property type="entry name" value="C5-Methyltransferase"/>
</dbReference>
<evidence type="ECO:0000256" key="3">
    <source>
        <dbReference type="ARBA" id="ARBA00022691"/>
    </source>
</evidence>
<evidence type="ECO:0000256" key="7">
    <source>
        <dbReference type="RuleBase" id="RU000416"/>
    </source>
</evidence>
<dbReference type="InterPro" id="IPR001525">
    <property type="entry name" value="C5_MeTfrase"/>
</dbReference>
<evidence type="ECO:0000313" key="10">
    <source>
        <dbReference type="Proteomes" id="UP001321700"/>
    </source>
</evidence>
<evidence type="ECO:0000256" key="5">
    <source>
        <dbReference type="ARBA" id="ARBA00047422"/>
    </source>
</evidence>
<comment type="catalytic activity">
    <reaction evidence="5 8">
        <text>a 2'-deoxycytidine in DNA + S-adenosyl-L-methionine = a 5-methyl-2'-deoxycytidine in DNA + S-adenosyl-L-homocysteine + H(+)</text>
        <dbReference type="Rhea" id="RHEA:13681"/>
        <dbReference type="Rhea" id="RHEA-COMP:11369"/>
        <dbReference type="Rhea" id="RHEA-COMP:11370"/>
        <dbReference type="ChEBI" id="CHEBI:15378"/>
        <dbReference type="ChEBI" id="CHEBI:57856"/>
        <dbReference type="ChEBI" id="CHEBI:59789"/>
        <dbReference type="ChEBI" id="CHEBI:85452"/>
        <dbReference type="ChEBI" id="CHEBI:85454"/>
        <dbReference type="EC" id="2.1.1.37"/>
    </reaction>
</comment>
<sequence>MNSIEICAGGGGQALGLEQAGFDHLDLVEFEAPACATLRLNRPAWRVIEGDVRDYSAKNLKGVELLAGGVPCPPFSHAGKQLGADDERDMFPEALRLVEEASPLAVMLENVRGLLDPRFDAYRANVMSTLEKLGYKAEWKLLHASHFGVPQLRPRSILVALKNDLFPFYQWPCEMQTPPVTVGDSLVDLMASNGWQGAESWRVKAQGIGPTLVGGSKKHGGPDLGPTRARKAWEALGVDGRGLANEAPPVDFDGLPKLTVRMAARIQGFPDSWQLAGKKTASYRQIGNAFPPPVAKAVGEKIKEAIEKASRKRTLKKRLVAIA</sequence>
<keyword evidence="4" id="KW-0680">Restriction system</keyword>
<keyword evidence="10" id="KW-1185">Reference proteome</keyword>
<dbReference type="PROSITE" id="PS51679">
    <property type="entry name" value="SAM_MT_C5"/>
    <property type="match status" value="1"/>
</dbReference>
<evidence type="ECO:0000256" key="1">
    <source>
        <dbReference type="ARBA" id="ARBA00022603"/>
    </source>
</evidence>
<dbReference type="Proteomes" id="UP001321700">
    <property type="component" value="Unassembled WGS sequence"/>
</dbReference>
<dbReference type="InterPro" id="IPR018117">
    <property type="entry name" value="C5_DNA_meth_AS"/>
</dbReference>
<keyword evidence="1 6" id="KW-0489">Methyltransferase</keyword>
<accession>A0ABU3KL68</accession>
<dbReference type="GO" id="GO:0003886">
    <property type="term" value="F:DNA (cytosine-5-)-methyltransferase activity"/>
    <property type="evidence" value="ECO:0007669"/>
    <property type="project" value="UniProtKB-EC"/>
</dbReference>
<dbReference type="InterPro" id="IPR029063">
    <property type="entry name" value="SAM-dependent_MTases_sf"/>
</dbReference>
<dbReference type="PROSITE" id="PS00094">
    <property type="entry name" value="C5_MTASE_1"/>
    <property type="match status" value="1"/>
</dbReference>
<dbReference type="PROSITE" id="PS00095">
    <property type="entry name" value="C5_MTASE_2"/>
    <property type="match status" value="1"/>
</dbReference>
<dbReference type="PANTHER" id="PTHR10629">
    <property type="entry name" value="CYTOSINE-SPECIFIC METHYLTRANSFERASE"/>
    <property type="match status" value="1"/>
</dbReference>
<evidence type="ECO:0000313" key="9">
    <source>
        <dbReference type="EMBL" id="MDT7518167.1"/>
    </source>
</evidence>
<evidence type="ECO:0000256" key="6">
    <source>
        <dbReference type="PROSITE-ProRule" id="PRU01016"/>
    </source>
</evidence>
<dbReference type="SUPFAM" id="SSF53335">
    <property type="entry name" value="S-adenosyl-L-methionine-dependent methyltransferases"/>
    <property type="match status" value="1"/>
</dbReference>
<feature type="active site" evidence="6">
    <location>
        <position position="72"/>
    </location>
</feature>
<dbReference type="EMBL" id="JAVBIK010000001">
    <property type="protein sequence ID" value="MDT7518167.1"/>
    <property type="molecule type" value="Genomic_DNA"/>
</dbReference>
<dbReference type="EC" id="2.1.1.37" evidence="8"/>
<dbReference type="Gene3D" id="3.90.120.10">
    <property type="entry name" value="DNA Methylase, subunit A, domain 2"/>
    <property type="match status" value="1"/>
</dbReference>
<gene>
    <name evidence="9" type="ORF">RAE19_05375</name>
</gene>
<proteinExistence type="inferred from homology"/>
<dbReference type="Gene3D" id="3.40.50.150">
    <property type="entry name" value="Vaccinia Virus protein VP39"/>
    <property type="match status" value="1"/>
</dbReference>
<dbReference type="GO" id="GO:0032259">
    <property type="term" value="P:methylation"/>
    <property type="evidence" value="ECO:0007669"/>
    <property type="project" value="UniProtKB-KW"/>
</dbReference>
<evidence type="ECO:0000256" key="2">
    <source>
        <dbReference type="ARBA" id="ARBA00022679"/>
    </source>
</evidence>
<keyword evidence="2 6" id="KW-0808">Transferase</keyword>
<evidence type="ECO:0000256" key="4">
    <source>
        <dbReference type="ARBA" id="ARBA00022747"/>
    </source>
</evidence>
<comment type="caution">
    <text evidence="9">The sequence shown here is derived from an EMBL/GenBank/DDBJ whole genome shotgun (WGS) entry which is preliminary data.</text>
</comment>
<dbReference type="RefSeq" id="WP_313873945.1">
    <property type="nucleotide sequence ID" value="NZ_JAVBIK010000001.1"/>
</dbReference>
<evidence type="ECO:0000256" key="8">
    <source>
        <dbReference type="RuleBase" id="RU000417"/>
    </source>
</evidence>
<dbReference type="PANTHER" id="PTHR10629:SF52">
    <property type="entry name" value="DNA (CYTOSINE-5)-METHYLTRANSFERASE 1"/>
    <property type="match status" value="1"/>
</dbReference>